<dbReference type="Pfam" id="PF03033">
    <property type="entry name" value="Glyco_transf_28"/>
    <property type="match status" value="1"/>
</dbReference>
<comment type="catalytic activity">
    <reaction evidence="10">
        <text>di-trans,octa-cis-undecaprenyl diphospho-N-acetyl-alpha-D-muramoyl-L-alanyl-D-glutamyl-meso-2,6-diaminopimeloyl-D-alanyl-D-alanine + UDP-N-acetyl-alpha-D-glucosamine = di-trans,octa-cis-undecaprenyl diphospho-[N-acetyl-alpha-D-glucosaminyl-(1-&gt;4)]-N-acetyl-alpha-D-muramoyl-L-alanyl-D-glutamyl-meso-2,6-diaminopimeloyl-D-alanyl-D-alanine + UDP + H(+)</text>
        <dbReference type="Rhea" id="RHEA:31227"/>
        <dbReference type="ChEBI" id="CHEBI:15378"/>
        <dbReference type="ChEBI" id="CHEBI:57705"/>
        <dbReference type="ChEBI" id="CHEBI:58223"/>
        <dbReference type="ChEBI" id="CHEBI:61387"/>
        <dbReference type="ChEBI" id="CHEBI:61388"/>
        <dbReference type="EC" id="2.4.1.227"/>
    </reaction>
</comment>
<organism evidence="13 14">
    <name type="scientific">Sulfitobacter pacificus</name>
    <dbReference type="NCBI Taxonomy" id="1499314"/>
    <lineage>
        <taxon>Bacteria</taxon>
        <taxon>Pseudomonadati</taxon>
        <taxon>Pseudomonadota</taxon>
        <taxon>Alphaproteobacteria</taxon>
        <taxon>Rhodobacterales</taxon>
        <taxon>Roseobacteraceae</taxon>
        <taxon>Sulfitobacter</taxon>
    </lineage>
</organism>
<evidence type="ECO:0000256" key="5">
    <source>
        <dbReference type="ARBA" id="ARBA00022960"/>
    </source>
</evidence>
<dbReference type="Pfam" id="PF04101">
    <property type="entry name" value="Glyco_tran_28_C"/>
    <property type="match status" value="1"/>
</dbReference>
<keyword evidence="14" id="KW-1185">Reference proteome</keyword>
<keyword evidence="8 10" id="KW-0131">Cell cycle</keyword>
<reference evidence="13" key="1">
    <citation type="journal article" date="2014" name="Int. J. Syst. Evol. Microbiol.">
        <title>Complete genome of a new Firmicutes species belonging to the dominant human colonic microbiota ('Ruminococcus bicirculans') reveals two chromosomes and a selective capacity to utilize plant glucans.</title>
        <authorList>
            <consortium name="NISC Comparative Sequencing Program"/>
            <person name="Wegmann U."/>
            <person name="Louis P."/>
            <person name="Goesmann A."/>
            <person name="Henrissat B."/>
            <person name="Duncan S.H."/>
            <person name="Flint H.J."/>
        </authorList>
    </citation>
    <scope>NUCLEOTIDE SEQUENCE</scope>
    <source>
        <strain evidence="13">NBRC 109915</strain>
    </source>
</reference>
<comment type="subcellular location">
    <subcellularLocation>
        <location evidence="10">Cell membrane</location>
        <topology evidence="10">Peripheral membrane protein</topology>
        <orientation evidence="10">Cytoplasmic side</orientation>
    </subcellularLocation>
</comment>
<dbReference type="InterPro" id="IPR004276">
    <property type="entry name" value="GlycoTrans_28_N"/>
</dbReference>
<evidence type="ECO:0000256" key="3">
    <source>
        <dbReference type="ARBA" id="ARBA00022676"/>
    </source>
</evidence>
<gene>
    <name evidence="10 13" type="primary">murG</name>
    <name evidence="13" type="ORF">GCM10007927_18560</name>
</gene>
<protein>
    <recommendedName>
        <fullName evidence="10">UDP-N-acetylglucosamine--N-acetylmuramyl-(pentapeptide) pyrophosphoryl-undecaprenol N-acetylglucosamine transferase</fullName>
        <ecNumber evidence="10">2.4.1.227</ecNumber>
    </recommendedName>
    <alternativeName>
        <fullName evidence="10">Undecaprenyl-PP-MurNAc-pentapeptide-UDPGlcNAc GlcNAc transferase</fullName>
    </alternativeName>
</protein>
<evidence type="ECO:0000256" key="7">
    <source>
        <dbReference type="ARBA" id="ARBA00023136"/>
    </source>
</evidence>
<dbReference type="CDD" id="cd03785">
    <property type="entry name" value="GT28_MurG"/>
    <property type="match status" value="1"/>
</dbReference>
<comment type="caution">
    <text evidence="13">The sequence shown here is derived from an EMBL/GenBank/DDBJ whole genome shotgun (WGS) entry which is preliminary data.</text>
</comment>
<feature type="binding site" evidence="10">
    <location>
        <position position="293"/>
    </location>
    <ligand>
        <name>UDP-N-acetyl-alpha-D-glucosamine</name>
        <dbReference type="ChEBI" id="CHEBI:57705"/>
    </ligand>
</feature>
<evidence type="ECO:0000256" key="6">
    <source>
        <dbReference type="ARBA" id="ARBA00022984"/>
    </source>
</evidence>
<keyword evidence="5 10" id="KW-0133">Cell shape</keyword>
<keyword evidence="1 10" id="KW-1003">Cell membrane</keyword>
<dbReference type="InterPro" id="IPR007235">
    <property type="entry name" value="Glyco_trans_28_C"/>
</dbReference>
<dbReference type="SUPFAM" id="SSF53756">
    <property type="entry name" value="UDP-Glycosyltransferase/glycogen phosphorylase"/>
    <property type="match status" value="1"/>
</dbReference>
<evidence type="ECO:0000256" key="4">
    <source>
        <dbReference type="ARBA" id="ARBA00022679"/>
    </source>
</evidence>
<keyword evidence="9 10" id="KW-0961">Cell wall biogenesis/degradation</keyword>
<dbReference type="Gene3D" id="3.40.50.2000">
    <property type="entry name" value="Glycogen Phosphorylase B"/>
    <property type="match status" value="2"/>
</dbReference>
<comment type="function">
    <text evidence="10">Cell wall formation. Catalyzes the transfer of a GlcNAc subunit on undecaprenyl-pyrophosphoryl-MurNAc-pentapeptide (lipid intermediate I) to form undecaprenyl-pyrophosphoryl-MurNAc-(pentapeptide)GlcNAc (lipid intermediate II).</text>
</comment>
<keyword evidence="7 10" id="KW-0472">Membrane</keyword>
<dbReference type="EMBL" id="BSNL01000001">
    <property type="protein sequence ID" value="GLQ27053.1"/>
    <property type="molecule type" value="Genomic_DNA"/>
</dbReference>
<dbReference type="PANTHER" id="PTHR21015:SF22">
    <property type="entry name" value="GLYCOSYLTRANSFERASE"/>
    <property type="match status" value="1"/>
</dbReference>
<comment type="caution">
    <text evidence="10">Lacks conserved residue(s) required for the propagation of feature annotation.</text>
</comment>
<accession>A0ABQ5VJ48</accession>
<dbReference type="PANTHER" id="PTHR21015">
    <property type="entry name" value="UDP-N-ACETYLGLUCOSAMINE--N-ACETYLMURAMYL-(PENTAPEPTIDE) PYROPHOSPHORYL-UNDECAPRENOL N-ACETYLGLUCOSAMINE TRANSFERASE 1"/>
    <property type="match status" value="1"/>
</dbReference>
<feature type="binding site" evidence="10">
    <location>
        <position position="125"/>
    </location>
    <ligand>
        <name>UDP-N-acetyl-alpha-D-glucosamine</name>
        <dbReference type="ChEBI" id="CHEBI:57705"/>
    </ligand>
</feature>
<keyword evidence="3 10" id="KW-0328">Glycosyltransferase</keyword>
<dbReference type="Proteomes" id="UP001161388">
    <property type="component" value="Unassembled WGS sequence"/>
</dbReference>
<evidence type="ECO:0000256" key="8">
    <source>
        <dbReference type="ARBA" id="ARBA00023306"/>
    </source>
</evidence>
<dbReference type="GO" id="GO:0016740">
    <property type="term" value="F:transferase activity"/>
    <property type="evidence" value="ECO:0007669"/>
    <property type="project" value="UniProtKB-KW"/>
</dbReference>
<evidence type="ECO:0000256" key="10">
    <source>
        <dbReference type="HAMAP-Rule" id="MF_00033"/>
    </source>
</evidence>
<evidence type="ECO:0000259" key="12">
    <source>
        <dbReference type="Pfam" id="PF04101"/>
    </source>
</evidence>
<feature type="domain" description="Glycosyltransferase family 28 N-terminal" evidence="11">
    <location>
        <begin position="7"/>
        <end position="143"/>
    </location>
</feature>
<evidence type="ECO:0000313" key="13">
    <source>
        <dbReference type="EMBL" id="GLQ27053.1"/>
    </source>
</evidence>
<dbReference type="HAMAP" id="MF_00033">
    <property type="entry name" value="MurG"/>
    <property type="match status" value="1"/>
</dbReference>
<dbReference type="EC" id="2.4.1.227" evidence="10"/>
<evidence type="ECO:0000256" key="1">
    <source>
        <dbReference type="ARBA" id="ARBA00022475"/>
    </source>
</evidence>
<evidence type="ECO:0000259" key="11">
    <source>
        <dbReference type="Pfam" id="PF03033"/>
    </source>
</evidence>
<feature type="domain" description="Glycosyl transferase family 28 C-terminal" evidence="12">
    <location>
        <begin position="186"/>
        <end position="350"/>
    </location>
</feature>
<keyword evidence="4 10" id="KW-0808">Transferase</keyword>
<dbReference type="InterPro" id="IPR006009">
    <property type="entry name" value="GlcNAc_MurG"/>
</dbReference>
<evidence type="ECO:0000256" key="2">
    <source>
        <dbReference type="ARBA" id="ARBA00022618"/>
    </source>
</evidence>
<feature type="binding site" evidence="10">
    <location>
        <begin position="13"/>
        <end position="15"/>
    </location>
    <ligand>
        <name>UDP-N-acetyl-alpha-D-glucosamine</name>
        <dbReference type="ChEBI" id="CHEBI:57705"/>
    </ligand>
</feature>
<sequence>MKAPLLIIAAGGTGGHMFPAQSLAEVMLARGWRVRLSTDARGARYVGGFPDSVEIVQVSSATFARGGLAAKALVPFRILAGTLGAAWRMLRDRPSVVVGFGGYPSIPALGAATLLRLPRMIHEQNGVLGRVNELFAKRVDKVACGTWPTELPEGVEGAHVGNPVRASVLERAGAGYIPPGDYPMELLVMGGSQGARILSEVVPPAIAALPMDMLKNIRVSHQAREEDCERVTVFYQENGISADVQPFFDDVPRRMSEAQLVITRAGASTVADMSVIGRPSVLVPLAAAIRDEQTANGRGLVEAGAAVMLTEQEATPETLTEQIETILSMPEVALQMSNAALSVGKPEAAEALAALVESLADQGRKT</sequence>
<feature type="binding site" evidence="10">
    <location>
        <position position="192"/>
    </location>
    <ligand>
        <name>UDP-N-acetyl-alpha-D-glucosamine</name>
        <dbReference type="ChEBI" id="CHEBI:57705"/>
    </ligand>
</feature>
<evidence type="ECO:0000313" key="14">
    <source>
        <dbReference type="Proteomes" id="UP001161388"/>
    </source>
</evidence>
<dbReference type="RefSeq" id="WP_284372779.1">
    <property type="nucleotide sequence ID" value="NZ_BSNL01000001.1"/>
</dbReference>
<comment type="pathway">
    <text evidence="10">Cell wall biogenesis; peptidoglycan biosynthesis.</text>
</comment>
<name>A0ABQ5VJ48_9RHOB</name>
<keyword evidence="2 10" id="KW-0132">Cell division</keyword>
<keyword evidence="6 10" id="KW-0573">Peptidoglycan synthesis</keyword>
<proteinExistence type="inferred from homology"/>
<feature type="binding site" evidence="10">
    <location>
        <position position="165"/>
    </location>
    <ligand>
        <name>UDP-N-acetyl-alpha-D-glucosamine</name>
        <dbReference type="ChEBI" id="CHEBI:57705"/>
    </ligand>
</feature>
<comment type="similarity">
    <text evidence="10">Belongs to the glycosyltransferase 28 family. MurG subfamily.</text>
</comment>
<reference evidence="13" key="2">
    <citation type="submission" date="2023-01" db="EMBL/GenBank/DDBJ databases">
        <title>Draft genome sequence of Sulfitobacter pacificus strain NBRC 109915.</title>
        <authorList>
            <person name="Sun Q."/>
            <person name="Mori K."/>
        </authorList>
    </citation>
    <scope>NUCLEOTIDE SEQUENCE</scope>
    <source>
        <strain evidence="13">NBRC 109915</strain>
    </source>
</reference>
<evidence type="ECO:0000256" key="9">
    <source>
        <dbReference type="ARBA" id="ARBA00023316"/>
    </source>
</evidence>